<evidence type="ECO:0000256" key="1">
    <source>
        <dbReference type="ARBA" id="ARBA00004651"/>
    </source>
</evidence>
<sequence>MDKFSIISLSLIHLGLFFYFAMIFIITREVMIRKFVDNNILKAPQNNEAIKRMRNLGLRFDLKIIALFLAIPFLISALCSFFISAQPILLGYAGYVLIIGFLVVLTVICNIYYFKTYNNYYDVFIFGLVEEDTQAVLKNILDDYPVFAITIMSLTLSLIPAYVIYQLKTTYWEANNWVEIALFITIFVAMFFAMRGTINSKPLGRIHAQISSLTILNKMVPNGILAIRWAFQDRKRNVSFNAVNKSEGERLIHEALGEKTLYSQTPRNEWLENHKPNVVLAIMESFGINGLITDNKESNDLLGSLRPYFDTEFIFKRFLSSSDGTMSSLASIYFHSPIQEVTQSVAQNFKLKTTPFLVYKKQGYKTIFISAGNMMWRNLANYLPLQGVDELYDQNDLMDRYPEAKQTLSYWGVADEFAFKLANDLLEEAKEPIFINILTITNHPPYKAPNTYVPNKVKPQVLENKFGENENERRNILESFQYACHTLGNFITDVKAGSKKDNTIIAATGDHHIRGMKHKFPEEIFMSHSVPFILSVPTTIKAQFSIDYSPTKLGSHKDIMPTLYHLSLSNAEYLNCGGANLLSQTTEGYFAYHPHVWADKSGVVDLTTAEFIKYEWNEENNFFIKDVTLNHNEHNRIRAYQNLINWQINYLIKGYSEEIQS</sequence>
<dbReference type="PANTHER" id="PTHR47371:SF3">
    <property type="entry name" value="PHOSPHOGLYCEROL TRANSFERASE I"/>
    <property type="match status" value="1"/>
</dbReference>
<dbReference type="Gene3D" id="3.40.720.10">
    <property type="entry name" value="Alkaline Phosphatase, subunit A"/>
    <property type="match status" value="1"/>
</dbReference>
<gene>
    <name evidence="8" type="ORF">ICJ55_02865</name>
</gene>
<dbReference type="PANTHER" id="PTHR47371">
    <property type="entry name" value="LIPOTEICHOIC ACID SYNTHASE"/>
    <property type="match status" value="1"/>
</dbReference>
<dbReference type="KEGG" id="mbos:ICJ55_02865"/>
<feature type="transmembrane region" description="Helical" evidence="6">
    <location>
        <begin position="177"/>
        <end position="198"/>
    </location>
</feature>
<dbReference type="RefSeq" id="WP_188157238.1">
    <property type="nucleotide sequence ID" value="NZ_CP061280.1"/>
</dbReference>
<dbReference type="SUPFAM" id="SSF53649">
    <property type="entry name" value="Alkaline phosphatase-like"/>
    <property type="match status" value="1"/>
</dbReference>
<dbReference type="GO" id="GO:0005886">
    <property type="term" value="C:plasma membrane"/>
    <property type="evidence" value="ECO:0007669"/>
    <property type="project" value="UniProtKB-SubCell"/>
</dbReference>
<feature type="transmembrane region" description="Helical" evidence="6">
    <location>
        <begin position="89"/>
        <end position="114"/>
    </location>
</feature>
<feature type="domain" description="Sulfatase N-terminal" evidence="7">
    <location>
        <begin position="276"/>
        <end position="566"/>
    </location>
</feature>
<dbReference type="InterPro" id="IPR050448">
    <property type="entry name" value="OpgB/LTA_synthase_biosynth"/>
</dbReference>
<feature type="transmembrane region" description="Helical" evidence="6">
    <location>
        <begin position="144"/>
        <end position="165"/>
    </location>
</feature>
<keyword evidence="3 6" id="KW-0812">Transmembrane</keyword>
<evidence type="ECO:0000256" key="5">
    <source>
        <dbReference type="ARBA" id="ARBA00023136"/>
    </source>
</evidence>
<keyword evidence="2" id="KW-1003">Cell membrane</keyword>
<dbReference type="InterPro" id="IPR017850">
    <property type="entry name" value="Alkaline_phosphatase_core_sf"/>
</dbReference>
<keyword evidence="4 6" id="KW-1133">Transmembrane helix</keyword>
<keyword evidence="9" id="KW-1185">Reference proteome</keyword>
<evidence type="ECO:0000259" key="7">
    <source>
        <dbReference type="Pfam" id="PF00884"/>
    </source>
</evidence>
<dbReference type="InterPro" id="IPR000917">
    <property type="entry name" value="Sulfatase_N"/>
</dbReference>
<proteinExistence type="predicted"/>
<comment type="subcellular location">
    <subcellularLocation>
        <location evidence="1">Cell membrane</location>
        <topology evidence="1">Multi-pass membrane protein</topology>
    </subcellularLocation>
</comment>
<reference evidence="8 9" key="1">
    <citation type="submission" date="2020-09" db="EMBL/GenBank/DDBJ databases">
        <title>Mannheimia bovis sp.nov., isolated from a cow.</title>
        <authorList>
            <person name="Li F."/>
        </authorList>
    </citation>
    <scope>NUCLEOTIDE SEQUENCE [LARGE SCALE GENOMIC DNA]</scope>
    <source>
        <strain evidence="8 9">ZY190616</strain>
    </source>
</reference>
<accession>A0A7H1C403</accession>
<dbReference type="Pfam" id="PF00884">
    <property type="entry name" value="Sulfatase"/>
    <property type="match status" value="1"/>
</dbReference>
<protein>
    <submittedName>
        <fullName evidence="8">LTA synthase family protein</fullName>
    </submittedName>
</protein>
<dbReference type="CDD" id="cd16015">
    <property type="entry name" value="LTA_synthase"/>
    <property type="match status" value="1"/>
</dbReference>
<name>A0A7H1C403_9PAST</name>
<evidence type="ECO:0000313" key="9">
    <source>
        <dbReference type="Proteomes" id="UP000576260"/>
    </source>
</evidence>
<keyword evidence="5 6" id="KW-0472">Membrane</keyword>
<evidence type="ECO:0000256" key="3">
    <source>
        <dbReference type="ARBA" id="ARBA00022692"/>
    </source>
</evidence>
<feature type="transmembrane region" description="Helical" evidence="6">
    <location>
        <begin position="60"/>
        <end position="83"/>
    </location>
</feature>
<organism evidence="8 9">
    <name type="scientific">Mannheimia bovis</name>
    <dbReference type="NCBI Taxonomy" id="2770636"/>
    <lineage>
        <taxon>Bacteria</taxon>
        <taxon>Pseudomonadati</taxon>
        <taxon>Pseudomonadota</taxon>
        <taxon>Gammaproteobacteria</taxon>
        <taxon>Pasteurellales</taxon>
        <taxon>Pasteurellaceae</taxon>
        <taxon>Mannheimia</taxon>
    </lineage>
</organism>
<dbReference type="Proteomes" id="UP000576260">
    <property type="component" value="Chromosome"/>
</dbReference>
<evidence type="ECO:0000313" key="8">
    <source>
        <dbReference type="EMBL" id="QNS15708.1"/>
    </source>
</evidence>
<feature type="transmembrane region" description="Helical" evidence="6">
    <location>
        <begin position="6"/>
        <end position="26"/>
    </location>
</feature>
<evidence type="ECO:0000256" key="4">
    <source>
        <dbReference type="ARBA" id="ARBA00022989"/>
    </source>
</evidence>
<dbReference type="AlphaFoldDB" id="A0A7H1C403"/>
<evidence type="ECO:0000256" key="6">
    <source>
        <dbReference type="SAM" id="Phobius"/>
    </source>
</evidence>
<evidence type="ECO:0000256" key="2">
    <source>
        <dbReference type="ARBA" id="ARBA00022475"/>
    </source>
</evidence>
<dbReference type="EMBL" id="CP061280">
    <property type="protein sequence ID" value="QNS15708.1"/>
    <property type="molecule type" value="Genomic_DNA"/>
</dbReference>